<feature type="region of interest" description="Disordered" evidence="2">
    <location>
        <begin position="619"/>
        <end position="643"/>
    </location>
</feature>
<dbReference type="Gene3D" id="1.25.10.10">
    <property type="entry name" value="Leucine-rich Repeat Variant"/>
    <property type="match status" value="1"/>
</dbReference>
<evidence type="ECO:0000313" key="5">
    <source>
        <dbReference type="Proteomes" id="UP001152759"/>
    </source>
</evidence>
<accession>A0A9P0CCT2</accession>
<sequence>MYPNLLFPQKMEMSRKSSKSVEEGSSNGGSWRNGSIQLEEDKDQPRPPTYNPEDYAAGLKKFSRRVGENKDESGSKQNEAPEAEMSLRQFTGVTELLTKLKTDLRVAYPSFVQEFIGDPLDGVTLLLDMLKTIQQSQSQNQGRGASSALQRRILLDEHACLLCLKYCLRCQDAPRRFASSPAGLFTIAACFMSNANKSRILALELLTKVCEHPEAKGHVPVSEAMSTMRLRFGEPVRFRFLVGMLNGACLDLICNDLKFINAFVETSPNIQTKFYIQAELDQAGFKLETLYKNLPCSDVIKAELERWERNFIDVESILIKSEEAAKEVVALREKVAQLENTITMMQEEKLKQLVVEKNYRKNLKDVDKHSSKFETDKSISHISIEDSKIVNAPAKNRKRLDNGDVTPAEDEGISSSEHEDIEVEERVPVIYELMTLQNDTIVVKNDTRSLNDDPGNITVDEVMNDFQKIINDAEKQTNLRYNGKMRLENGVYSQSNKLNNKSLINNHSDKIIIRNFSEDSKIPEKSSQEALILEEESDIVPSYILPQPPSRCRSLYLPEKDYDDANPFFDDDEDDRSSLLNSTINLDVDFGDDVENHDQAYNNRTRYNLTDDTRARYTADMCEKNNRKNDPKKSDPGRARIKRSDTFHNIHNEIQQKFYDVSAMINRRGSFDGLFHKPREPRIGTSKSSASSDKRLKSKSLDRIEDGIERFIDIVVTSDKPSDCDQCDGKRNNCCRRVKKPPVTKPIYFNDVYKNVSRIPSRTDKYGILKDSNKAKSEAYTNVRVDKSRRTSPALDGGVPYIMPKIYVGTDLGSKVDKRDPSGKKASESEFILKRGNKIAGLYSNQYPEYDHPAPNRPRGPVNRSPSNLKSVDLNYRRSTPKLADTPSGLY</sequence>
<reference evidence="4" key="1">
    <citation type="submission" date="2021-12" db="EMBL/GenBank/DDBJ databases">
        <authorList>
            <person name="King R."/>
        </authorList>
    </citation>
    <scope>NUCLEOTIDE SEQUENCE</scope>
</reference>
<protein>
    <recommendedName>
        <fullName evidence="3">GBD/FH3 domain-containing protein</fullName>
    </recommendedName>
</protein>
<dbReference type="SMART" id="SM01139">
    <property type="entry name" value="Drf_FH3"/>
    <property type="match status" value="1"/>
</dbReference>
<feature type="region of interest" description="Disordered" evidence="2">
    <location>
        <begin position="845"/>
        <end position="891"/>
    </location>
</feature>
<dbReference type="GO" id="GO:0008360">
    <property type="term" value="P:regulation of cell shape"/>
    <property type="evidence" value="ECO:0007669"/>
    <property type="project" value="TreeGrafter"/>
</dbReference>
<dbReference type="GO" id="GO:0016477">
    <property type="term" value="P:cell migration"/>
    <property type="evidence" value="ECO:0007669"/>
    <property type="project" value="TreeGrafter"/>
</dbReference>
<feature type="region of interest" description="Disordered" evidence="2">
    <location>
        <begin position="398"/>
        <end position="419"/>
    </location>
</feature>
<dbReference type="InterPro" id="IPR010472">
    <property type="entry name" value="FH3_dom"/>
</dbReference>
<dbReference type="InterPro" id="IPR014768">
    <property type="entry name" value="GBD/FH3_dom"/>
</dbReference>
<dbReference type="Pfam" id="PF06371">
    <property type="entry name" value="Drf_GBD"/>
    <property type="match status" value="1"/>
</dbReference>
<dbReference type="InterPro" id="IPR016024">
    <property type="entry name" value="ARM-type_fold"/>
</dbReference>
<dbReference type="GO" id="GO:0030866">
    <property type="term" value="P:cortical actin cytoskeleton organization"/>
    <property type="evidence" value="ECO:0007669"/>
    <property type="project" value="TreeGrafter"/>
</dbReference>
<keyword evidence="1" id="KW-0175">Coiled coil</keyword>
<feature type="compositionally biased region" description="Low complexity" evidence="2">
    <location>
        <begin position="24"/>
        <end position="35"/>
    </location>
</feature>
<feature type="region of interest" description="Disordered" evidence="2">
    <location>
        <begin position="1"/>
        <end position="85"/>
    </location>
</feature>
<dbReference type="Pfam" id="PF06367">
    <property type="entry name" value="Drf_FH3"/>
    <property type="match status" value="1"/>
</dbReference>
<feature type="compositionally biased region" description="Basic and acidic residues" evidence="2">
    <location>
        <begin position="65"/>
        <end position="74"/>
    </location>
</feature>
<organism evidence="4 5">
    <name type="scientific">Bemisia tabaci</name>
    <name type="common">Sweetpotato whitefly</name>
    <name type="synonym">Aleurodes tabaci</name>
    <dbReference type="NCBI Taxonomy" id="7038"/>
    <lineage>
        <taxon>Eukaryota</taxon>
        <taxon>Metazoa</taxon>
        <taxon>Ecdysozoa</taxon>
        <taxon>Arthropoda</taxon>
        <taxon>Hexapoda</taxon>
        <taxon>Insecta</taxon>
        <taxon>Pterygota</taxon>
        <taxon>Neoptera</taxon>
        <taxon>Paraneoptera</taxon>
        <taxon>Hemiptera</taxon>
        <taxon>Sternorrhyncha</taxon>
        <taxon>Aleyrodoidea</taxon>
        <taxon>Aleyrodidae</taxon>
        <taxon>Aleyrodinae</taxon>
        <taxon>Bemisia</taxon>
    </lineage>
</organism>
<evidence type="ECO:0000313" key="4">
    <source>
        <dbReference type="EMBL" id="CAH0765402.1"/>
    </source>
</evidence>
<dbReference type="SMART" id="SM01140">
    <property type="entry name" value="Drf_GBD"/>
    <property type="match status" value="1"/>
</dbReference>
<proteinExistence type="predicted"/>
<dbReference type="PANTHER" id="PTHR45857">
    <property type="entry name" value="FORMIN-LIKE PROTEIN"/>
    <property type="match status" value="1"/>
</dbReference>
<dbReference type="InterPro" id="IPR011989">
    <property type="entry name" value="ARM-like"/>
</dbReference>
<keyword evidence="5" id="KW-1185">Reference proteome</keyword>
<evidence type="ECO:0000259" key="3">
    <source>
        <dbReference type="PROSITE" id="PS51232"/>
    </source>
</evidence>
<dbReference type="SUPFAM" id="SSF48371">
    <property type="entry name" value="ARM repeat"/>
    <property type="match status" value="1"/>
</dbReference>
<name>A0A9P0CCT2_BEMTA</name>
<dbReference type="GO" id="GO:0005829">
    <property type="term" value="C:cytosol"/>
    <property type="evidence" value="ECO:0007669"/>
    <property type="project" value="TreeGrafter"/>
</dbReference>
<evidence type="ECO:0000256" key="1">
    <source>
        <dbReference type="SAM" id="Coils"/>
    </source>
</evidence>
<dbReference type="AlphaFoldDB" id="A0A9P0CCT2"/>
<feature type="domain" description="GBD/FH3" evidence="3">
    <location>
        <begin position="5"/>
        <end position="390"/>
    </location>
</feature>
<feature type="region of interest" description="Disordered" evidence="2">
    <location>
        <begin position="672"/>
        <end position="698"/>
    </location>
</feature>
<dbReference type="Proteomes" id="UP001152759">
    <property type="component" value="Chromosome 2"/>
</dbReference>
<dbReference type="InterPro" id="IPR043592">
    <property type="entry name" value="FMNL_animal"/>
</dbReference>
<dbReference type="PROSITE" id="PS51232">
    <property type="entry name" value="GBD_FH3"/>
    <property type="match status" value="1"/>
</dbReference>
<dbReference type="PANTHER" id="PTHR45857:SF9">
    <property type="entry name" value="MULTIPLE WING HAIRS, ISOFORM C"/>
    <property type="match status" value="1"/>
</dbReference>
<dbReference type="GO" id="GO:0031267">
    <property type="term" value="F:small GTPase binding"/>
    <property type="evidence" value="ECO:0007669"/>
    <property type="project" value="InterPro"/>
</dbReference>
<evidence type="ECO:0000256" key="2">
    <source>
        <dbReference type="SAM" id="MobiDB-lite"/>
    </source>
</evidence>
<dbReference type="GO" id="GO:0051015">
    <property type="term" value="F:actin filament binding"/>
    <property type="evidence" value="ECO:0007669"/>
    <property type="project" value="TreeGrafter"/>
</dbReference>
<feature type="coiled-coil region" evidence="1">
    <location>
        <begin position="321"/>
        <end position="348"/>
    </location>
</feature>
<feature type="compositionally biased region" description="Basic and acidic residues" evidence="2">
    <location>
        <begin position="12"/>
        <end position="22"/>
    </location>
</feature>
<dbReference type="InterPro" id="IPR010473">
    <property type="entry name" value="GTPase-bd"/>
</dbReference>
<dbReference type="EMBL" id="OU963863">
    <property type="protein sequence ID" value="CAH0765402.1"/>
    <property type="molecule type" value="Genomic_DNA"/>
</dbReference>
<gene>
    <name evidence="4" type="ORF">BEMITA_LOCUS3628</name>
</gene>